<organism evidence="3 4">
    <name type="scientific">Pendulispora brunnea</name>
    <dbReference type="NCBI Taxonomy" id="2905690"/>
    <lineage>
        <taxon>Bacteria</taxon>
        <taxon>Pseudomonadati</taxon>
        <taxon>Myxococcota</taxon>
        <taxon>Myxococcia</taxon>
        <taxon>Myxococcales</taxon>
        <taxon>Sorangiineae</taxon>
        <taxon>Pendulisporaceae</taxon>
        <taxon>Pendulispora</taxon>
    </lineage>
</organism>
<dbReference type="InterPro" id="IPR011990">
    <property type="entry name" value="TPR-like_helical_dom_sf"/>
</dbReference>
<dbReference type="Proteomes" id="UP001379533">
    <property type="component" value="Chromosome"/>
</dbReference>
<dbReference type="InterPro" id="IPR013229">
    <property type="entry name" value="PEGA"/>
</dbReference>
<evidence type="ECO:0000259" key="2">
    <source>
        <dbReference type="Pfam" id="PF08308"/>
    </source>
</evidence>
<dbReference type="RefSeq" id="WP_394844330.1">
    <property type="nucleotide sequence ID" value="NZ_CP089982.1"/>
</dbReference>
<evidence type="ECO:0000313" key="3">
    <source>
        <dbReference type="EMBL" id="WXA93731.1"/>
    </source>
</evidence>
<protein>
    <submittedName>
        <fullName evidence="3">PEGA domain-containing protein</fullName>
    </submittedName>
</protein>
<evidence type="ECO:0000256" key="1">
    <source>
        <dbReference type="SAM" id="MobiDB-lite"/>
    </source>
</evidence>
<proteinExistence type="predicted"/>
<feature type="domain" description="PEGA" evidence="2">
    <location>
        <begin position="109"/>
        <end position="174"/>
    </location>
</feature>
<dbReference type="Gene3D" id="1.25.40.10">
    <property type="entry name" value="Tetratricopeptide repeat domain"/>
    <property type="match status" value="1"/>
</dbReference>
<name>A0ABZ2K4V0_9BACT</name>
<dbReference type="EMBL" id="CP089982">
    <property type="protein sequence ID" value="WXA93731.1"/>
    <property type="molecule type" value="Genomic_DNA"/>
</dbReference>
<feature type="region of interest" description="Disordered" evidence="1">
    <location>
        <begin position="110"/>
        <end position="143"/>
    </location>
</feature>
<keyword evidence="4" id="KW-1185">Reference proteome</keyword>
<accession>A0ABZ2K4V0</accession>
<evidence type="ECO:0000313" key="4">
    <source>
        <dbReference type="Proteomes" id="UP001379533"/>
    </source>
</evidence>
<gene>
    <name evidence="3" type="ORF">LZC95_45670</name>
</gene>
<dbReference type="Pfam" id="PF08308">
    <property type="entry name" value="PEGA"/>
    <property type="match status" value="1"/>
</dbReference>
<sequence>MHAFALALLVFAQIPSGEGVVRARGLDQQGVRAFREGRFRDAIRFFTEARRLGGPASEIWNIARCHQRLDEPEDAARALASYLEQTDLMPSERAEASRELNELRRRPSQLAIDSDPAGASVTVDGKPAGSSTPAGLDVPPGPHRVRVEHPGYRVYETDVEARFGRAILVTAKLVSDSNPVATEEPPPTELPSTMATHGLARRFLFSAEIGAFFPRLGDVDGKLRPAGAVEARYVFNPASRVLVTGGLRFIAMTYGGSKPSALCQQADDESSVELGGLATGAFAVRALPRLRVGAAVGLGVAGLVADSSGADASKASCASSYGLTFLGRAALEGSLSLTPGWRLLFSPLVFEAHPAWKGARENPPSTVDASGLWWRLGATLGFAFDAK</sequence>
<reference evidence="3 4" key="1">
    <citation type="submission" date="2021-12" db="EMBL/GenBank/DDBJ databases">
        <title>Discovery of the Pendulisporaceae a myxobacterial family with distinct sporulation behavior and unique specialized metabolism.</title>
        <authorList>
            <person name="Garcia R."/>
            <person name="Popoff A."/>
            <person name="Bader C.D."/>
            <person name="Loehr J."/>
            <person name="Walesch S."/>
            <person name="Walt C."/>
            <person name="Boldt J."/>
            <person name="Bunk B."/>
            <person name="Haeckl F.J.F.P.J."/>
            <person name="Gunesch A.P."/>
            <person name="Birkelbach J."/>
            <person name="Nuebel U."/>
            <person name="Pietschmann T."/>
            <person name="Bach T."/>
            <person name="Mueller R."/>
        </authorList>
    </citation>
    <scope>NUCLEOTIDE SEQUENCE [LARGE SCALE GENOMIC DNA]</scope>
    <source>
        <strain evidence="3 4">MSr12523</strain>
    </source>
</reference>